<dbReference type="Pfam" id="PF10400">
    <property type="entry name" value="Vir_act_alpha_C"/>
    <property type="match status" value="1"/>
</dbReference>
<dbReference type="AlphaFoldDB" id="A0A7G7CNM4"/>
<feature type="domain" description="Transcription regulator PadR C-terminal" evidence="2">
    <location>
        <begin position="97"/>
        <end position="170"/>
    </location>
</feature>
<dbReference type="Proteomes" id="UP000515743">
    <property type="component" value="Chromosome"/>
</dbReference>
<dbReference type="InterPro" id="IPR036390">
    <property type="entry name" value="WH_DNA-bd_sf"/>
</dbReference>
<dbReference type="InterPro" id="IPR036388">
    <property type="entry name" value="WH-like_DNA-bd_sf"/>
</dbReference>
<protein>
    <submittedName>
        <fullName evidence="3">Helix-turn-helix transcriptional regulator</fullName>
    </submittedName>
</protein>
<organism evidence="3 4">
    <name type="scientific">Corynebacterium incognita</name>
    <dbReference type="NCBI Taxonomy" id="2754725"/>
    <lineage>
        <taxon>Bacteria</taxon>
        <taxon>Bacillati</taxon>
        <taxon>Actinomycetota</taxon>
        <taxon>Actinomycetes</taxon>
        <taxon>Mycobacteriales</taxon>
        <taxon>Corynebacteriaceae</taxon>
        <taxon>Corynebacterium</taxon>
    </lineage>
</organism>
<evidence type="ECO:0000313" key="4">
    <source>
        <dbReference type="Proteomes" id="UP000515743"/>
    </source>
</evidence>
<dbReference type="Gene3D" id="1.10.10.10">
    <property type="entry name" value="Winged helix-like DNA-binding domain superfamily/Winged helix DNA-binding domain"/>
    <property type="match status" value="1"/>
</dbReference>
<dbReference type="InterPro" id="IPR005149">
    <property type="entry name" value="Tscrpt_reg_PadR_N"/>
</dbReference>
<dbReference type="PANTHER" id="PTHR43252">
    <property type="entry name" value="TRANSCRIPTIONAL REGULATOR YQJI"/>
    <property type="match status" value="1"/>
</dbReference>
<evidence type="ECO:0000259" key="1">
    <source>
        <dbReference type="Pfam" id="PF03551"/>
    </source>
</evidence>
<reference evidence="3 4" key="1">
    <citation type="submission" date="2020-07" db="EMBL/GenBank/DDBJ databases">
        <title>Complete genome and description of Corynebacterium incognita strain Marseille-Q3630 sp. nov.</title>
        <authorList>
            <person name="Boxberger M."/>
        </authorList>
    </citation>
    <scope>NUCLEOTIDE SEQUENCE [LARGE SCALE GENOMIC DNA]</scope>
    <source>
        <strain evidence="3 4">Marseille-Q3630</strain>
    </source>
</reference>
<dbReference type="PANTHER" id="PTHR43252:SF6">
    <property type="entry name" value="NEGATIVE TRANSCRIPTION REGULATOR PADR"/>
    <property type="match status" value="1"/>
</dbReference>
<dbReference type="Pfam" id="PF03551">
    <property type="entry name" value="PadR"/>
    <property type="match status" value="1"/>
</dbReference>
<evidence type="ECO:0000313" key="3">
    <source>
        <dbReference type="EMBL" id="QNE89190.1"/>
    </source>
</evidence>
<dbReference type="SUPFAM" id="SSF46785">
    <property type="entry name" value="Winged helix' DNA-binding domain"/>
    <property type="match status" value="1"/>
</dbReference>
<feature type="domain" description="Transcription regulator PadR N-terminal" evidence="1">
    <location>
        <begin position="8"/>
        <end position="81"/>
    </location>
</feature>
<dbReference type="InterPro" id="IPR018309">
    <property type="entry name" value="Tscrpt_reg_PadR_C"/>
</dbReference>
<proteinExistence type="predicted"/>
<dbReference type="EMBL" id="CP059404">
    <property type="protein sequence ID" value="QNE89190.1"/>
    <property type="molecule type" value="Genomic_DNA"/>
</dbReference>
<evidence type="ECO:0000259" key="2">
    <source>
        <dbReference type="Pfam" id="PF10400"/>
    </source>
</evidence>
<name>A0A7G7CNM4_9CORY</name>
<dbReference type="KEGG" id="cik:H0194_09035"/>
<accession>A0A7G7CNM4</accession>
<gene>
    <name evidence="3" type="ORF">H0194_09035</name>
</gene>
<keyword evidence="4" id="KW-1185">Reference proteome</keyword>
<sequence length="179" mass="20264">MLIKYPLMALLRPGPRTAGQLRQEFNHATGDIWPLNMGQVSQTLTRLERDELAQPAGTTTGPTGRQAQLYELTDAGHQELQTWWTAPIDPAPVRNERDELVLKFLMADTAPGVNLIELLDAQRFADLRHLRELNATLRDLPETRNAARLNVEKRIVELEAQARWLDRVEALNSPQEPTS</sequence>